<evidence type="ECO:0000256" key="4">
    <source>
        <dbReference type="ARBA" id="ARBA00022553"/>
    </source>
</evidence>
<dbReference type="Proteomes" id="UP000001116">
    <property type="component" value="Chromosome"/>
</dbReference>
<keyword evidence="14" id="KW-1185">Reference proteome</keyword>
<evidence type="ECO:0000256" key="6">
    <source>
        <dbReference type="ARBA" id="ARBA00022777"/>
    </source>
</evidence>
<feature type="region of interest" description="Disordered" evidence="9">
    <location>
        <begin position="232"/>
        <end position="251"/>
    </location>
</feature>
<comment type="subcellular location">
    <subcellularLocation>
        <location evidence="2">Cell membrane</location>
    </subcellularLocation>
</comment>
<dbReference type="GO" id="GO:0006935">
    <property type="term" value="P:chemotaxis"/>
    <property type="evidence" value="ECO:0007669"/>
    <property type="project" value="InterPro"/>
</dbReference>
<dbReference type="Pfam" id="PF01627">
    <property type="entry name" value="Hpt"/>
    <property type="match status" value="1"/>
</dbReference>
<dbReference type="GO" id="GO:0005886">
    <property type="term" value="C:plasma membrane"/>
    <property type="evidence" value="ECO:0007669"/>
    <property type="project" value="UniProtKB-SubCell"/>
</dbReference>
<accession>A6W4R5</accession>
<evidence type="ECO:0000256" key="3">
    <source>
        <dbReference type="ARBA" id="ARBA00012438"/>
    </source>
</evidence>
<dbReference type="SUPFAM" id="SSF50341">
    <property type="entry name" value="CheW-like"/>
    <property type="match status" value="2"/>
</dbReference>
<dbReference type="AlphaFoldDB" id="A6W4R5"/>
<evidence type="ECO:0000256" key="1">
    <source>
        <dbReference type="ARBA" id="ARBA00000085"/>
    </source>
</evidence>
<keyword evidence="6 13" id="KW-0418">Kinase</keyword>
<dbReference type="Pfam" id="PF02518">
    <property type="entry name" value="HATPase_c"/>
    <property type="match status" value="1"/>
</dbReference>
<dbReference type="PROSITE" id="PS50109">
    <property type="entry name" value="HIS_KIN"/>
    <property type="match status" value="1"/>
</dbReference>
<evidence type="ECO:0000256" key="7">
    <source>
        <dbReference type="ARBA" id="ARBA00023012"/>
    </source>
</evidence>
<dbReference type="InterPro" id="IPR036641">
    <property type="entry name" value="HPT_dom_sf"/>
</dbReference>
<feature type="domain" description="Histidine kinase" evidence="10">
    <location>
        <begin position="247"/>
        <end position="504"/>
    </location>
</feature>
<dbReference type="Gene3D" id="3.30.565.10">
    <property type="entry name" value="Histidine kinase-like ATPase, C-terminal domain"/>
    <property type="match status" value="1"/>
</dbReference>
<dbReference type="InterPro" id="IPR051315">
    <property type="entry name" value="Bact_Chemotaxis_CheA"/>
</dbReference>
<dbReference type="CDD" id="cd00088">
    <property type="entry name" value="HPT"/>
    <property type="match status" value="1"/>
</dbReference>
<reference evidence="14" key="1">
    <citation type="journal article" date="2008" name="PLoS ONE">
        <title>Survival in nuclear waste, extreme resistance, and potential applications gleaned from the genome sequence of Kineococcus radiotolerans SRS30216.</title>
        <authorList>
            <person name="Bagwell C.E."/>
            <person name="Bhat S."/>
            <person name="Hawkins G.M."/>
            <person name="Smith B.W."/>
            <person name="Biswas T."/>
            <person name="Hoover T.R."/>
            <person name="Saunders E."/>
            <person name="Han C.S."/>
            <person name="Tsodikov O.V."/>
            <person name="Shimkets L.J."/>
        </authorList>
    </citation>
    <scope>NUCLEOTIDE SEQUENCE [LARGE SCALE GENOMIC DNA]</scope>
    <source>
        <strain evidence="14">ATCC BAA-149 / DSM 14245 / SRS30216</strain>
    </source>
</reference>
<dbReference type="PANTHER" id="PTHR43395">
    <property type="entry name" value="SENSOR HISTIDINE KINASE CHEA"/>
    <property type="match status" value="1"/>
</dbReference>
<dbReference type="Gene3D" id="2.40.50.180">
    <property type="entry name" value="CheA-289, Domain 4"/>
    <property type="match status" value="1"/>
</dbReference>
<dbReference type="InterPro" id="IPR005467">
    <property type="entry name" value="His_kinase_dom"/>
</dbReference>
<dbReference type="Gene3D" id="2.30.30.40">
    <property type="entry name" value="SH3 Domains"/>
    <property type="match status" value="1"/>
</dbReference>
<sequence length="822" mass="87017">MDDMDEIVQEFLVESYENLDQLDSDLVALEQQPGSRELLASVFRTIHTIKGTSGFLAFSRLEAVAHVGENLLARLRDGQLVMTPVTTDVLLRMVDTIRLLLTKIEESHTEDGVEVAAVVAAIRAVLDGEVPVLPASDGAGVEVVSEPAPAAAPAPAPVAETAPAPVEVAPAPVAEVVPEPVVEAAPAPVEVAPVVEVAPEPVAAPAPVEAAAPVEVAPVVEVAPEPVAVPAPAAHAAPAPGAPAPGAPAEKASAAESTIRVDVELLESLVRQAGELVLARNQILQRAGALRDEDLTRACHRLNLVASEMQESVMRTRMQAIDHLWSKLPRVVRDLGNMLNRKIKLEMEGGDTELDRTLLEAVKDPLTHIVRNAVDHGIESPEVRTAAGKNEVGTLKLRAAHEGGQVVVEIRDDGKGIDPTIIGAKAVEKGLVSAAKLESLTPNDILQFLFLPGFSTAAKVTNVSGRGVGMDVVKTNIERIGGSVDVESVVGQGTVWRLRIPLTLAIVPALTVECAGQRYAMPQVNLLELVSLDTERMSKAIEDVGGAKVYRLRGALLPLIRLEEALELKRPADVELPTNLVIAVLECDGRRFGLLVDRVLDTEEIVVKPLSGALKAIGAYAGATILGDGRVSLILDVQSLARRTMRSDGLEHVNDDAAEAQAASGDGQRLLVVGLGGNRRVAIPLDVVTRLEEFKTDSIERVGRREVVRYRGEILPLVRLANHLGGGSRSSYGGEEVTSLPGVVYSARGRSVAIVVDEIVDIVSGQDAHSDIDDAGLVGSAVIRDRVTELLDVRSAILAADPNFFSEQAQNELAAASMRLGV</sequence>
<feature type="domain" description="HPt" evidence="12">
    <location>
        <begin position="1"/>
        <end position="107"/>
    </location>
</feature>
<evidence type="ECO:0000256" key="8">
    <source>
        <dbReference type="PROSITE-ProRule" id="PRU00110"/>
    </source>
</evidence>
<dbReference type="OrthoDB" id="9803176at2"/>
<name>A6W4R5_KINRD</name>
<dbReference type="SMART" id="SM00387">
    <property type="entry name" value="HATPase_c"/>
    <property type="match status" value="1"/>
</dbReference>
<evidence type="ECO:0000256" key="5">
    <source>
        <dbReference type="ARBA" id="ARBA00022679"/>
    </source>
</evidence>
<organism evidence="13 14">
    <name type="scientific">Kineococcus radiotolerans (strain ATCC BAA-149 / DSM 14245 / SRS30216)</name>
    <dbReference type="NCBI Taxonomy" id="266940"/>
    <lineage>
        <taxon>Bacteria</taxon>
        <taxon>Bacillati</taxon>
        <taxon>Actinomycetota</taxon>
        <taxon>Actinomycetes</taxon>
        <taxon>Kineosporiales</taxon>
        <taxon>Kineosporiaceae</taxon>
        <taxon>Kineococcus</taxon>
    </lineage>
</organism>
<dbReference type="InterPro" id="IPR037006">
    <property type="entry name" value="CheA-like_homodim_sf"/>
</dbReference>
<dbReference type="SUPFAM" id="SSF55874">
    <property type="entry name" value="ATPase domain of HSP90 chaperone/DNA topoisomerase II/histidine kinase"/>
    <property type="match status" value="1"/>
</dbReference>
<dbReference type="SMART" id="SM00073">
    <property type="entry name" value="HPT"/>
    <property type="match status" value="1"/>
</dbReference>
<gene>
    <name evidence="13" type="ordered locus">Krad_0314</name>
</gene>
<dbReference type="SMART" id="SM01231">
    <property type="entry name" value="H-kinase_dim"/>
    <property type="match status" value="1"/>
</dbReference>
<dbReference type="PROSITE" id="PS50894">
    <property type="entry name" value="HPT"/>
    <property type="match status" value="1"/>
</dbReference>
<dbReference type="KEGG" id="kra:Krad_0314"/>
<evidence type="ECO:0000256" key="2">
    <source>
        <dbReference type="ARBA" id="ARBA00004236"/>
    </source>
</evidence>
<feature type="domain" description="CheW-like" evidence="11">
    <location>
        <begin position="506"/>
        <end position="646"/>
    </location>
</feature>
<keyword evidence="7" id="KW-0902">Two-component regulatory system</keyword>
<dbReference type="Gene3D" id="1.20.120.160">
    <property type="entry name" value="HPT domain"/>
    <property type="match status" value="1"/>
</dbReference>
<dbReference type="Pfam" id="PF02895">
    <property type="entry name" value="H-kinase_dim"/>
    <property type="match status" value="1"/>
</dbReference>
<protein>
    <recommendedName>
        <fullName evidence="3">histidine kinase</fullName>
        <ecNumber evidence="3">2.7.13.3</ecNumber>
    </recommendedName>
</protein>
<dbReference type="InterPro" id="IPR036061">
    <property type="entry name" value="CheW-like_dom_sf"/>
</dbReference>
<evidence type="ECO:0000259" key="11">
    <source>
        <dbReference type="PROSITE" id="PS50851"/>
    </source>
</evidence>
<evidence type="ECO:0000259" key="10">
    <source>
        <dbReference type="PROSITE" id="PS50109"/>
    </source>
</evidence>
<keyword evidence="5" id="KW-0808">Transferase</keyword>
<evidence type="ECO:0000256" key="9">
    <source>
        <dbReference type="SAM" id="MobiDB-lite"/>
    </source>
</evidence>
<dbReference type="RefSeq" id="WP_012085372.1">
    <property type="nucleotide sequence ID" value="NC_009664.2"/>
</dbReference>
<dbReference type="SMART" id="SM00260">
    <property type="entry name" value="CheW"/>
    <property type="match status" value="2"/>
</dbReference>
<dbReference type="eggNOG" id="COG2198">
    <property type="taxonomic scope" value="Bacteria"/>
</dbReference>
<comment type="catalytic activity">
    <reaction evidence="1">
        <text>ATP + protein L-histidine = ADP + protein N-phospho-L-histidine.</text>
        <dbReference type="EC" id="2.7.13.3"/>
    </reaction>
</comment>
<dbReference type="EMBL" id="CP000750">
    <property type="protein sequence ID" value="ABS01804.1"/>
    <property type="molecule type" value="Genomic_DNA"/>
</dbReference>
<dbReference type="PROSITE" id="PS50851">
    <property type="entry name" value="CHEW"/>
    <property type="match status" value="2"/>
</dbReference>
<dbReference type="InterPro" id="IPR002545">
    <property type="entry name" value="CheW-lke_dom"/>
</dbReference>
<evidence type="ECO:0000313" key="14">
    <source>
        <dbReference type="Proteomes" id="UP000001116"/>
    </source>
</evidence>
<dbReference type="InterPro" id="IPR036890">
    <property type="entry name" value="HATPase_C_sf"/>
</dbReference>
<feature type="modified residue" description="Phosphohistidine" evidence="8">
    <location>
        <position position="47"/>
    </location>
</feature>
<dbReference type="HOGENOM" id="CLU_000650_5_2_11"/>
<evidence type="ECO:0000313" key="13">
    <source>
        <dbReference type="EMBL" id="ABS01804.1"/>
    </source>
</evidence>
<dbReference type="EC" id="2.7.13.3" evidence="3"/>
<proteinExistence type="predicted"/>
<keyword evidence="4 8" id="KW-0597">Phosphoprotein</keyword>
<dbReference type="SUPFAM" id="SSF47226">
    <property type="entry name" value="Histidine-containing phosphotransfer domain, HPT domain"/>
    <property type="match status" value="1"/>
</dbReference>
<dbReference type="PANTHER" id="PTHR43395:SF1">
    <property type="entry name" value="CHEMOTAXIS PROTEIN CHEA"/>
    <property type="match status" value="1"/>
</dbReference>
<feature type="domain" description="CheW-like" evidence="11">
    <location>
        <begin position="667"/>
        <end position="810"/>
    </location>
</feature>
<dbReference type="Gene3D" id="1.10.287.560">
    <property type="entry name" value="Histidine kinase CheA-like, homodimeric domain"/>
    <property type="match status" value="1"/>
</dbReference>
<dbReference type="CDD" id="cd16916">
    <property type="entry name" value="HATPase_CheA-like"/>
    <property type="match status" value="1"/>
</dbReference>
<dbReference type="InterPro" id="IPR004358">
    <property type="entry name" value="Sig_transdc_His_kin-like_C"/>
</dbReference>
<dbReference type="eggNOG" id="COG0643">
    <property type="taxonomic scope" value="Bacteria"/>
</dbReference>
<dbReference type="SUPFAM" id="SSF47384">
    <property type="entry name" value="Homodimeric domain of signal transducing histidine kinase"/>
    <property type="match status" value="1"/>
</dbReference>
<dbReference type="STRING" id="266940.Krad_0314"/>
<dbReference type="GO" id="GO:0005737">
    <property type="term" value="C:cytoplasm"/>
    <property type="evidence" value="ECO:0007669"/>
    <property type="project" value="InterPro"/>
</dbReference>
<dbReference type="PRINTS" id="PR00344">
    <property type="entry name" value="BCTRLSENSOR"/>
</dbReference>
<dbReference type="Pfam" id="PF01584">
    <property type="entry name" value="CheW"/>
    <property type="match status" value="2"/>
</dbReference>
<dbReference type="InterPro" id="IPR008207">
    <property type="entry name" value="Sig_transdc_His_kin_Hpt_dom"/>
</dbReference>
<dbReference type="FunFam" id="3.30.565.10:FF:000016">
    <property type="entry name" value="Chemotaxis protein CheA, putative"/>
    <property type="match status" value="1"/>
</dbReference>
<dbReference type="InterPro" id="IPR003594">
    <property type="entry name" value="HATPase_dom"/>
</dbReference>
<evidence type="ECO:0000259" key="12">
    <source>
        <dbReference type="PROSITE" id="PS50894"/>
    </source>
</evidence>
<dbReference type="InterPro" id="IPR036097">
    <property type="entry name" value="HisK_dim/P_sf"/>
</dbReference>
<dbReference type="GO" id="GO:0000155">
    <property type="term" value="F:phosphorelay sensor kinase activity"/>
    <property type="evidence" value="ECO:0007669"/>
    <property type="project" value="InterPro"/>
</dbReference>
<dbReference type="InterPro" id="IPR004105">
    <property type="entry name" value="CheA-like_dim"/>
</dbReference>